<evidence type="ECO:0000256" key="2">
    <source>
        <dbReference type="ARBA" id="ARBA00006510"/>
    </source>
</evidence>
<feature type="transmembrane region" description="Helical" evidence="6">
    <location>
        <begin position="211"/>
        <end position="235"/>
    </location>
</feature>
<organism evidence="8 9">
    <name type="scientific">Sparus aurata</name>
    <name type="common">Gilthead sea bream</name>
    <dbReference type="NCBI Taxonomy" id="8175"/>
    <lineage>
        <taxon>Eukaryota</taxon>
        <taxon>Metazoa</taxon>
        <taxon>Chordata</taxon>
        <taxon>Craniata</taxon>
        <taxon>Vertebrata</taxon>
        <taxon>Euteleostomi</taxon>
        <taxon>Actinopterygii</taxon>
        <taxon>Neopterygii</taxon>
        <taxon>Teleostei</taxon>
        <taxon>Neoteleostei</taxon>
        <taxon>Acanthomorphata</taxon>
        <taxon>Eupercaria</taxon>
        <taxon>Spariformes</taxon>
        <taxon>Sparidae</taxon>
        <taxon>Sparus</taxon>
    </lineage>
</organism>
<reference evidence="8" key="2">
    <citation type="submission" date="2025-08" db="UniProtKB">
        <authorList>
            <consortium name="Ensembl"/>
        </authorList>
    </citation>
    <scope>IDENTIFICATION</scope>
</reference>
<keyword evidence="9" id="KW-1185">Reference proteome</keyword>
<protein>
    <recommendedName>
        <fullName evidence="6">Transmembrane channel-like protein</fullName>
    </recommendedName>
</protein>
<evidence type="ECO:0000256" key="1">
    <source>
        <dbReference type="ARBA" id="ARBA00004141"/>
    </source>
</evidence>
<keyword evidence="3 6" id="KW-0812">Transmembrane</keyword>
<evidence type="ECO:0000256" key="4">
    <source>
        <dbReference type="ARBA" id="ARBA00022989"/>
    </source>
</evidence>
<comment type="subcellular location">
    <subcellularLocation>
        <location evidence="1 6">Membrane</location>
        <topology evidence="1 6">Multi-pass membrane protein</topology>
    </subcellularLocation>
</comment>
<dbReference type="Pfam" id="PF07810">
    <property type="entry name" value="TMC"/>
    <property type="match status" value="1"/>
</dbReference>
<dbReference type="InterPro" id="IPR012496">
    <property type="entry name" value="TMC_dom"/>
</dbReference>
<evidence type="ECO:0000313" key="9">
    <source>
        <dbReference type="Proteomes" id="UP000472265"/>
    </source>
</evidence>
<evidence type="ECO:0000256" key="6">
    <source>
        <dbReference type="RuleBase" id="RU310713"/>
    </source>
</evidence>
<gene>
    <name evidence="8" type="primary">TMC6</name>
    <name evidence="8" type="synonym">LOC115575678</name>
</gene>
<evidence type="ECO:0000313" key="8">
    <source>
        <dbReference type="Ensembl" id="ENSSAUP00010066091.1"/>
    </source>
</evidence>
<dbReference type="Ensembl" id="ENSSAUT00010069213.1">
    <property type="protein sequence ID" value="ENSSAUP00010066091.1"/>
    <property type="gene ID" value="ENSSAUG00010026392.1"/>
</dbReference>
<reference evidence="8" key="1">
    <citation type="submission" date="2021-04" db="EMBL/GenBank/DDBJ databases">
        <authorList>
            <consortium name="Wellcome Sanger Institute Data Sharing"/>
        </authorList>
    </citation>
    <scope>NUCLEOTIDE SEQUENCE [LARGE SCALE GENOMIC DNA]</scope>
</reference>
<feature type="transmembrane region" description="Helical" evidence="6">
    <location>
        <begin position="110"/>
        <end position="129"/>
    </location>
</feature>
<feature type="transmembrane region" description="Helical" evidence="6">
    <location>
        <begin position="286"/>
        <end position="308"/>
    </location>
</feature>
<feature type="domain" description="TMC" evidence="7">
    <location>
        <begin position="274"/>
        <end position="380"/>
    </location>
</feature>
<reference evidence="8" key="3">
    <citation type="submission" date="2025-09" db="UniProtKB">
        <authorList>
            <consortium name="Ensembl"/>
        </authorList>
    </citation>
    <scope>IDENTIFICATION</scope>
</reference>
<dbReference type="AlphaFoldDB" id="A0A671YRU3"/>
<name>A0A671YRU3_SPAAU</name>
<feature type="transmembrane region" description="Helical" evidence="6">
    <location>
        <begin position="457"/>
        <end position="477"/>
    </location>
</feature>
<comment type="similarity">
    <text evidence="2 6">Belongs to the TMC family.</text>
</comment>
<dbReference type="PANTHER" id="PTHR23302:SF4">
    <property type="entry name" value="TRANSMEMBRANE CHANNEL-LIKE PROTEIN 6"/>
    <property type="match status" value="1"/>
</dbReference>
<evidence type="ECO:0000259" key="7">
    <source>
        <dbReference type="Pfam" id="PF07810"/>
    </source>
</evidence>
<feature type="transmembrane region" description="Helical" evidence="6">
    <location>
        <begin position="32"/>
        <end position="56"/>
    </location>
</feature>
<evidence type="ECO:0000256" key="5">
    <source>
        <dbReference type="ARBA" id="ARBA00023136"/>
    </source>
</evidence>
<dbReference type="GeneTree" id="ENSGT01050000244894"/>
<dbReference type="Proteomes" id="UP000472265">
    <property type="component" value="Chromosome 23"/>
</dbReference>
<dbReference type="InterPro" id="IPR038900">
    <property type="entry name" value="TMC"/>
</dbReference>
<feature type="transmembrane region" description="Helical" evidence="6">
    <location>
        <begin position="382"/>
        <end position="407"/>
    </location>
</feature>
<dbReference type="PANTHER" id="PTHR23302">
    <property type="entry name" value="TRANSMEMBRANE CHANNEL-RELATED"/>
    <property type="match status" value="1"/>
</dbReference>
<dbReference type="GO" id="GO:0008381">
    <property type="term" value="F:mechanosensitive monoatomic ion channel activity"/>
    <property type="evidence" value="ECO:0007669"/>
    <property type="project" value="TreeGrafter"/>
</dbReference>
<proteinExistence type="inferred from homology"/>
<dbReference type="GO" id="GO:0005886">
    <property type="term" value="C:plasma membrane"/>
    <property type="evidence" value="ECO:0007669"/>
    <property type="project" value="InterPro"/>
</dbReference>
<keyword evidence="5 6" id="KW-0472">Membrane</keyword>
<accession>A0A671YRU3</accession>
<evidence type="ECO:0000256" key="3">
    <source>
        <dbReference type="ARBA" id="ARBA00022692"/>
    </source>
</evidence>
<sequence length="519" mass="59667">MFGCLSVLSSLQLWHSPMKKLSGRFGTGVLSYFLFLRTLLLLNLLLFVITGLFLVFPQAVNPPSLYDSHQDTFTGLELLTGTGYLSQSVMFYGHYTNTMIKSQMPYSIPAAYFFTITIAFFITCIILVYNVSTSLGRRFHVLKSHGILAVKVFCSWDFKVSKRTSVRLQSEKISTQLKVFFLHVLSCWSHRDLSVPSQAVLKHSAFKETELLLMSAAVSGFNLLLPGLFNLCAWVEKHDSPSVRVYVSIFRPRWCNVKTTSNRMDSLCLCCPQCWENSVGQELYRLLLMDFIFTVLYTFLGEFLWRLFTKQVLRRKRKPVFDIARNVLELIYGQTLTWLGVLFAPLLPAVQILKLIVLFYMKKSSLLLNCQASRKPWRASQMTTVFISLLCFPSFLGAAVSVTYTIWMIKPSPGCGPFRNLTTMFQSGQLWARELQDAHPVMSWLSWAYNFLVEKPFFLFLVSGVLLMVIYFHTQVVDGQRRIISRLEKQIENEGKDKKFLITKLQGLYEQSSQVFPDR</sequence>
<keyword evidence="4 6" id="KW-1133">Transmembrane helix</keyword>